<gene>
    <name evidence="3" type="ORF">L195_g044340</name>
</gene>
<sequence>MNISSFDTPRRFFVDTVQICPLQSPLKWRSVVTFSSPAAKNFTFRVVGGQTLELVIAQFWSSGIGSHETTNVDLKIVFHGIKASQEEIVLDGSEAPVRVDAEALLASEKLTPVANLKKIRVPYRPVDAKISALSNDRDRLPSGKQMLALTLT</sequence>
<evidence type="ECO:0000259" key="1">
    <source>
        <dbReference type="Pfam" id="PF12580"/>
    </source>
</evidence>
<dbReference type="InterPro" id="IPR022229">
    <property type="entry name" value="TPPII_Ig-like-2"/>
</dbReference>
<dbReference type="InterPro" id="IPR048384">
    <property type="entry name" value="TPPII_GBD"/>
</dbReference>
<evidence type="ECO:0000313" key="3">
    <source>
        <dbReference type="EMBL" id="PNX88238.1"/>
    </source>
</evidence>
<organism evidence="3 4">
    <name type="scientific">Trifolium pratense</name>
    <name type="common">Red clover</name>
    <dbReference type="NCBI Taxonomy" id="57577"/>
    <lineage>
        <taxon>Eukaryota</taxon>
        <taxon>Viridiplantae</taxon>
        <taxon>Streptophyta</taxon>
        <taxon>Embryophyta</taxon>
        <taxon>Tracheophyta</taxon>
        <taxon>Spermatophyta</taxon>
        <taxon>Magnoliopsida</taxon>
        <taxon>eudicotyledons</taxon>
        <taxon>Gunneridae</taxon>
        <taxon>Pentapetalae</taxon>
        <taxon>rosids</taxon>
        <taxon>fabids</taxon>
        <taxon>Fabales</taxon>
        <taxon>Fabaceae</taxon>
        <taxon>Papilionoideae</taxon>
        <taxon>50 kb inversion clade</taxon>
        <taxon>NPAAA clade</taxon>
        <taxon>Hologalegina</taxon>
        <taxon>IRL clade</taxon>
        <taxon>Trifolieae</taxon>
        <taxon>Trifolium</taxon>
    </lineage>
</organism>
<accession>A0A2K3MBT4</accession>
<dbReference type="Pfam" id="PF21316">
    <property type="entry name" value="TPPII_GBD"/>
    <property type="match status" value="1"/>
</dbReference>
<name>A0A2K3MBT4_TRIPR</name>
<dbReference type="AlphaFoldDB" id="A0A2K3MBT4"/>
<evidence type="ECO:0000259" key="2">
    <source>
        <dbReference type="Pfam" id="PF21316"/>
    </source>
</evidence>
<reference evidence="3 4" key="1">
    <citation type="journal article" date="2014" name="Am. J. Bot.">
        <title>Genome assembly and annotation for red clover (Trifolium pratense; Fabaceae).</title>
        <authorList>
            <person name="Istvanek J."/>
            <person name="Jaros M."/>
            <person name="Krenek A."/>
            <person name="Repkova J."/>
        </authorList>
    </citation>
    <scope>NUCLEOTIDE SEQUENCE [LARGE SCALE GENOMIC DNA]</scope>
    <source>
        <strain evidence="4">cv. Tatra</strain>
        <tissue evidence="3">Young leaves</tissue>
    </source>
</reference>
<dbReference type="Proteomes" id="UP000236291">
    <property type="component" value="Unassembled WGS sequence"/>
</dbReference>
<comment type="caution">
    <text evidence="3">The sequence shown here is derived from an EMBL/GenBank/DDBJ whole genome shotgun (WGS) entry which is preliminary data.</text>
</comment>
<feature type="domain" description="Tripeptidyl-peptidase II galactose-binding" evidence="2">
    <location>
        <begin position="8"/>
        <end position="62"/>
    </location>
</feature>
<reference evidence="3 4" key="2">
    <citation type="journal article" date="2017" name="Front. Plant Sci.">
        <title>Gene Classification and Mining of Molecular Markers Useful in Red Clover (Trifolium pratense) Breeding.</title>
        <authorList>
            <person name="Istvanek J."/>
            <person name="Dluhosova J."/>
            <person name="Dluhos P."/>
            <person name="Patkova L."/>
            <person name="Nedelnik J."/>
            <person name="Repkova J."/>
        </authorList>
    </citation>
    <scope>NUCLEOTIDE SEQUENCE [LARGE SCALE GENOMIC DNA]</scope>
    <source>
        <strain evidence="4">cv. Tatra</strain>
        <tissue evidence="3">Young leaves</tissue>
    </source>
</reference>
<dbReference type="EMBL" id="ASHM01055980">
    <property type="protein sequence ID" value="PNX88238.1"/>
    <property type="molecule type" value="Genomic_DNA"/>
</dbReference>
<dbReference type="STRING" id="57577.A0A2K3MBT4"/>
<protein>
    <submittedName>
        <fullName evidence="3">Tripeptidyl-peptidase 2-like protein</fullName>
    </submittedName>
</protein>
<feature type="domain" description="Tripeptidyl peptidase II second Ig-like" evidence="1">
    <location>
        <begin position="104"/>
        <end position="152"/>
    </location>
</feature>
<evidence type="ECO:0000313" key="4">
    <source>
        <dbReference type="Proteomes" id="UP000236291"/>
    </source>
</evidence>
<dbReference type="Pfam" id="PF12580">
    <property type="entry name" value="TPPII"/>
    <property type="match status" value="1"/>
</dbReference>
<proteinExistence type="predicted"/>